<feature type="compositionally biased region" description="Basic and acidic residues" evidence="3">
    <location>
        <begin position="685"/>
        <end position="694"/>
    </location>
</feature>
<feature type="region of interest" description="Disordered" evidence="3">
    <location>
        <begin position="893"/>
        <end position="920"/>
    </location>
</feature>
<dbReference type="EMBL" id="LHPM01000017">
    <property type="protein sequence ID" value="OAL64032.1"/>
    <property type="molecule type" value="Genomic_DNA"/>
</dbReference>
<name>A0A178EVF0_TRIRU</name>
<feature type="compositionally biased region" description="Basic and acidic residues" evidence="3">
    <location>
        <begin position="584"/>
        <end position="594"/>
    </location>
</feature>
<sequence>MAEQITGAPRPARHRVRLIPSQIDKESIASPPKARDSPLKRLRSDLRTCLQLLPKLPNIFRPLRAPRPTDELYLGKRSVLNLVGLVSYGLEQNCRQLAEIFRRPITGIQNRTFGLIGDLLECIIQRTFSYNTYDVRVAYDYLKKVLVDPGVQKVVLICHSQGAIVASLALDMLFADLPAKQMAKFEIYTFGSAADHFSNPLNNTGTGGVIRHIEHYVNKNDPVPQWGVLRSLSNPKNKCAGRVFICGDGRGHLFNQHYLSQMFPLGAEISPSRACFVNHTVSVDKRIMEARHQFVCQEAKRLTPNGDGPSSPSGTAARGAIGFLTGISSSSVPEPLNRVLPAGYGLTIGPVAAENWARTNAVNGMCLCDPSSIVNTAHDTADGNGDAKRGSRLDLLSVSEDKMKFQTRIALVKLAAQPTLDPKASLPRPRGHATASYTSQYKRTRDTNDVPPSAEESPVRTTKTAFSTARRSQTVSSREAGGDESHTYIPLVPVLTPEYSADLEASFPARPEPLYIRKTSSPLPQGRIHSHRQQSHEQPSPLLPLFKYTRRSPSSSLWNPVNYIPRSATRSSRQQRTALTGDSQPKRDADPLLTLPERRRILSQRSSVASIPLKTDVDEPDAVNRTSIGLPRRHRRADTWGAIEMVNYSGASAGQSNHLRPPERPYAVRNGNLFSMNGSPAAQQHPDDPPETPRHVNSHLSIRPQTFIAVPPVNVNNASTNPQSPSGPPNGDATEELSWGPAHPCFPHMNTHVSLNSEDYVHTRVIRIRRDWMVKGDLAPTFSNLYPEILDPLLGEQEFRTIITKINEELINAFDPYAARNWFDGIMGFLTGWLWDDLGASRIKSRIKGLEAWIDKWNREVGAAEGVKIWGPRRTGFLSLDIQIPDPKIGIVESDAGSDLGTRTRPSTANTRLHERPQHL</sequence>
<comment type="subcellular location">
    <subcellularLocation>
        <location evidence="1">Membrane</location>
    </subcellularLocation>
</comment>
<accession>A0A178EVF0</accession>
<dbReference type="VEuPathDB" id="FungiDB:TERG_05724"/>
<dbReference type="Gene3D" id="3.40.50.1820">
    <property type="entry name" value="alpha/beta hydrolase"/>
    <property type="match status" value="1"/>
</dbReference>
<feature type="region of interest" description="Disordered" evidence="3">
    <location>
        <begin position="421"/>
        <end position="485"/>
    </location>
</feature>
<feature type="compositionally biased region" description="Low complexity" evidence="3">
    <location>
        <begin position="566"/>
        <end position="578"/>
    </location>
</feature>
<dbReference type="Pfam" id="PF10256">
    <property type="entry name" value="Erf4"/>
    <property type="match status" value="1"/>
</dbReference>
<comment type="caution">
    <text evidence="5">The sequence shown here is derived from an EMBL/GenBank/DDBJ whole genome shotgun (WGS) entry which is preliminary data.</text>
</comment>
<gene>
    <name evidence="5" type="ORF">A7C99_4686</name>
</gene>
<feature type="domain" description="Golgin subfamily A member 7/ERF4" evidence="4">
    <location>
        <begin position="765"/>
        <end position="881"/>
    </location>
</feature>
<proteinExistence type="predicted"/>
<evidence type="ECO:0000313" key="6">
    <source>
        <dbReference type="Proteomes" id="UP000243015"/>
    </source>
</evidence>
<evidence type="ECO:0000313" key="5">
    <source>
        <dbReference type="EMBL" id="OAL64032.1"/>
    </source>
</evidence>
<dbReference type="InterPro" id="IPR019383">
    <property type="entry name" value="Golgin_A_7/ERF4"/>
</dbReference>
<feature type="compositionally biased region" description="Polar residues" evidence="3">
    <location>
        <begin position="459"/>
        <end position="477"/>
    </location>
</feature>
<feature type="region of interest" description="Disordered" evidence="3">
    <location>
        <begin position="712"/>
        <end position="741"/>
    </location>
</feature>
<feature type="compositionally biased region" description="Polar residues" evidence="3">
    <location>
        <begin position="714"/>
        <end position="724"/>
    </location>
</feature>
<feature type="region of interest" description="Disordered" evidence="3">
    <location>
        <begin position="676"/>
        <end position="697"/>
    </location>
</feature>
<dbReference type="VEuPathDB" id="FungiDB:TERG_05723"/>
<dbReference type="InterPro" id="IPR029058">
    <property type="entry name" value="AB_hydrolase_fold"/>
</dbReference>
<evidence type="ECO:0000259" key="4">
    <source>
        <dbReference type="Pfam" id="PF10256"/>
    </source>
</evidence>
<protein>
    <recommendedName>
        <fullName evidence="4">Golgin subfamily A member 7/ERF4 domain-containing protein</fullName>
    </recommendedName>
</protein>
<organism evidence="5 6">
    <name type="scientific">Trichophyton rubrum</name>
    <name type="common">Athlete's foot fungus</name>
    <name type="synonym">Epidermophyton rubrum</name>
    <dbReference type="NCBI Taxonomy" id="5551"/>
    <lineage>
        <taxon>Eukaryota</taxon>
        <taxon>Fungi</taxon>
        <taxon>Dikarya</taxon>
        <taxon>Ascomycota</taxon>
        <taxon>Pezizomycotina</taxon>
        <taxon>Eurotiomycetes</taxon>
        <taxon>Eurotiomycetidae</taxon>
        <taxon>Onygenales</taxon>
        <taxon>Arthrodermataceae</taxon>
        <taxon>Trichophyton</taxon>
    </lineage>
</organism>
<dbReference type="Proteomes" id="UP000243015">
    <property type="component" value="Unassembled WGS sequence"/>
</dbReference>
<feature type="region of interest" description="Disordered" evidence="3">
    <location>
        <begin position="516"/>
        <end position="594"/>
    </location>
</feature>
<reference evidence="5 6" key="1">
    <citation type="submission" date="2016-05" db="EMBL/GenBank/DDBJ databases">
        <title>Genome sequencing of Trichophyton rubrum CMCC(F)T1i isolated from hair.</title>
        <authorList>
            <person name="Zhan P."/>
            <person name="Tao Y."/>
            <person name="Liu W."/>
        </authorList>
    </citation>
    <scope>NUCLEOTIDE SEQUENCE [LARGE SCALE GENOMIC DNA]</scope>
    <source>
        <strain evidence="6">CMCC(F)T1i</strain>
    </source>
</reference>
<dbReference type="GO" id="GO:0016020">
    <property type="term" value="C:membrane"/>
    <property type="evidence" value="ECO:0007669"/>
    <property type="project" value="UniProtKB-SubCell"/>
</dbReference>
<dbReference type="SUPFAM" id="SSF53474">
    <property type="entry name" value="alpha/beta-Hydrolases"/>
    <property type="match status" value="1"/>
</dbReference>
<evidence type="ECO:0000256" key="3">
    <source>
        <dbReference type="SAM" id="MobiDB-lite"/>
    </source>
</evidence>
<dbReference type="PANTHER" id="PTHR42044">
    <property type="entry name" value="DUF676 DOMAIN-CONTAINING PROTEIN-RELATED"/>
    <property type="match status" value="1"/>
</dbReference>
<evidence type="ECO:0000256" key="2">
    <source>
        <dbReference type="ARBA" id="ARBA00023136"/>
    </source>
</evidence>
<dbReference type="PANTHER" id="PTHR42044:SF2">
    <property type="entry name" value="DUF676 DOMAIN-CONTAINING PROTEIN"/>
    <property type="match status" value="1"/>
</dbReference>
<evidence type="ECO:0000256" key="1">
    <source>
        <dbReference type="ARBA" id="ARBA00004370"/>
    </source>
</evidence>
<keyword evidence="2" id="KW-0472">Membrane</keyword>
<dbReference type="AlphaFoldDB" id="A0A178EVF0"/>